<dbReference type="Pfam" id="PF05685">
    <property type="entry name" value="Uma2"/>
    <property type="match status" value="1"/>
</dbReference>
<dbReference type="InterPro" id="IPR011335">
    <property type="entry name" value="Restrct_endonuc-II-like"/>
</dbReference>
<dbReference type="CDD" id="cd06260">
    <property type="entry name" value="DUF820-like"/>
    <property type="match status" value="1"/>
</dbReference>
<evidence type="ECO:0000313" key="3">
    <source>
        <dbReference type="Proteomes" id="UP000606172"/>
    </source>
</evidence>
<dbReference type="RefSeq" id="WP_204020217.1">
    <property type="nucleotide sequence ID" value="NZ_BOOW01000004.1"/>
</dbReference>
<dbReference type="SUPFAM" id="SSF52980">
    <property type="entry name" value="Restriction endonuclease-like"/>
    <property type="match status" value="1"/>
</dbReference>
<evidence type="ECO:0000259" key="1">
    <source>
        <dbReference type="Pfam" id="PF05685"/>
    </source>
</evidence>
<dbReference type="InterPro" id="IPR012296">
    <property type="entry name" value="Nuclease_put_TT1808"/>
</dbReference>
<keyword evidence="3" id="KW-1185">Reference proteome</keyword>
<organism evidence="2 3">
    <name type="scientific">Sinosporangium siamense</name>
    <dbReference type="NCBI Taxonomy" id="1367973"/>
    <lineage>
        <taxon>Bacteria</taxon>
        <taxon>Bacillati</taxon>
        <taxon>Actinomycetota</taxon>
        <taxon>Actinomycetes</taxon>
        <taxon>Streptosporangiales</taxon>
        <taxon>Streptosporangiaceae</taxon>
        <taxon>Sinosporangium</taxon>
    </lineage>
</organism>
<protein>
    <recommendedName>
        <fullName evidence="1">Putative restriction endonuclease domain-containing protein</fullName>
    </recommendedName>
</protein>
<feature type="domain" description="Putative restriction endonuclease" evidence="1">
    <location>
        <begin position="21"/>
        <end position="181"/>
    </location>
</feature>
<dbReference type="AlphaFoldDB" id="A0A919V2M0"/>
<dbReference type="PANTHER" id="PTHR35400">
    <property type="entry name" value="SLR1083 PROTEIN"/>
    <property type="match status" value="1"/>
</dbReference>
<dbReference type="Gene3D" id="3.90.1570.10">
    <property type="entry name" value="tt1808, chain A"/>
    <property type="match status" value="1"/>
</dbReference>
<proteinExistence type="predicted"/>
<dbReference type="PANTHER" id="PTHR35400:SF3">
    <property type="entry name" value="SLL1072 PROTEIN"/>
    <property type="match status" value="1"/>
</dbReference>
<evidence type="ECO:0000313" key="2">
    <source>
        <dbReference type="EMBL" id="GII90075.1"/>
    </source>
</evidence>
<sequence>MTVTSISGPIMLPGRPSFTVADLFRFPDDGCRYELFDGSLFISPAPSSNHQITLASLMREVSDALTSGYEVLPPVNIMAGGTDFFVPDLAVVRSAVAETVELMYEPADILLAVEVVSPHTRMRDRVLKPAAYAAAGIPSYWRIEPGPAPVIHTHDHPGENGYQVVAQHAAGKVAKLETPFSIAFDPAVLATVGD</sequence>
<accession>A0A919V2M0</accession>
<dbReference type="InterPro" id="IPR008538">
    <property type="entry name" value="Uma2"/>
</dbReference>
<dbReference type="EMBL" id="BOOW01000004">
    <property type="protein sequence ID" value="GII90075.1"/>
    <property type="molecule type" value="Genomic_DNA"/>
</dbReference>
<name>A0A919V2M0_9ACTN</name>
<dbReference type="Proteomes" id="UP000606172">
    <property type="component" value="Unassembled WGS sequence"/>
</dbReference>
<reference evidence="2" key="1">
    <citation type="submission" date="2021-01" db="EMBL/GenBank/DDBJ databases">
        <title>Whole genome shotgun sequence of Sinosporangium siamense NBRC 109515.</title>
        <authorList>
            <person name="Komaki H."/>
            <person name="Tamura T."/>
        </authorList>
    </citation>
    <scope>NUCLEOTIDE SEQUENCE</scope>
    <source>
        <strain evidence="2">NBRC 109515</strain>
    </source>
</reference>
<gene>
    <name evidence="2" type="ORF">Ssi02_03060</name>
</gene>
<comment type="caution">
    <text evidence="2">The sequence shown here is derived from an EMBL/GenBank/DDBJ whole genome shotgun (WGS) entry which is preliminary data.</text>
</comment>